<dbReference type="STRING" id="576118.SAMN05216216_10472"/>
<evidence type="ECO:0000313" key="2">
    <source>
        <dbReference type="Proteomes" id="UP000199008"/>
    </source>
</evidence>
<dbReference type="RefSeq" id="WP_092984834.1">
    <property type="nucleotide sequence ID" value="NZ_FNFY01000004.1"/>
</dbReference>
<evidence type="ECO:0008006" key="3">
    <source>
        <dbReference type="Google" id="ProtNLM"/>
    </source>
</evidence>
<dbReference type="Proteomes" id="UP000199008">
    <property type="component" value="Unassembled WGS sequence"/>
</dbReference>
<dbReference type="Pfam" id="PF10782">
    <property type="entry name" value="zf-C2HCIx2C"/>
    <property type="match status" value="1"/>
</dbReference>
<protein>
    <recommendedName>
        <fullName evidence="3">Zinc-finger domain-containing protein</fullName>
    </recommendedName>
</protein>
<dbReference type="EMBL" id="FNFY01000004">
    <property type="protein sequence ID" value="SDK51207.1"/>
    <property type="molecule type" value="Genomic_DNA"/>
</dbReference>
<sequence>MKQETLYKINQLEEKYCHGCLLKKLNRDRGSHTSAHKFCISQCSVGLKIRSHGNQLQ</sequence>
<evidence type="ECO:0000313" key="1">
    <source>
        <dbReference type="EMBL" id="SDK51207.1"/>
    </source>
</evidence>
<organism evidence="1 2">
    <name type="scientific">Lacicoccus qingdaonensis</name>
    <dbReference type="NCBI Taxonomy" id="576118"/>
    <lineage>
        <taxon>Bacteria</taxon>
        <taxon>Bacillati</taxon>
        <taxon>Bacillota</taxon>
        <taxon>Bacilli</taxon>
        <taxon>Bacillales</taxon>
        <taxon>Salinicoccaceae</taxon>
        <taxon>Lacicoccus</taxon>
    </lineage>
</organism>
<keyword evidence="2" id="KW-1185">Reference proteome</keyword>
<proteinExistence type="predicted"/>
<accession>A0A1G9CHR3</accession>
<name>A0A1G9CHR3_9BACL</name>
<gene>
    <name evidence="1" type="ORF">SAMN05216216_10472</name>
</gene>
<dbReference type="OrthoDB" id="2454446at2"/>
<dbReference type="AlphaFoldDB" id="A0A1G9CHR3"/>
<dbReference type="InterPro" id="IPR019718">
    <property type="entry name" value="DUF2602"/>
</dbReference>
<reference evidence="2" key="1">
    <citation type="submission" date="2016-10" db="EMBL/GenBank/DDBJ databases">
        <authorList>
            <person name="Varghese N."/>
            <person name="Submissions S."/>
        </authorList>
    </citation>
    <scope>NUCLEOTIDE SEQUENCE [LARGE SCALE GENOMIC DNA]</scope>
    <source>
        <strain evidence="2">CGMCC 1.8895</strain>
    </source>
</reference>